<dbReference type="GO" id="GO:0080142">
    <property type="term" value="P:regulation of salicylic acid biosynthetic process"/>
    <property type="evidence" value="ECO:0007669"/>
    <property type="project" value="TreeGrafter"/>
</dbReference>
<dbReference type="EMBL" id="JABCRI010000010">
    <property type="protein sequence ID" value="KAF8399323.1"/>
    <property type="molecule type" value="Genomic_DNA"/>
</dbReference>
<feature type="domain" description="Calmodulin binding protein C-terminal" evidence="11">
    <location>
        <begin position="319"/>
        <end position="381"/>
    </location>
</feature>
<dbReference type="PANTHER" id="PTHR31713">
    <property type="entry name" value="OS02G0177800 PROTEIN"/>
    <property type="match status" value="1"/>
</dbReference>
<feature type="compositionally biased region" description="Basic and acidic residues" evidence="8">
    <location>
        <begin position="1"/>
        <end position="12"/>
    </location>
</feature>
<sequence length="559" mass="62874">MSQKRQPDDGKGGSEGNSPDEKRQRVPPLEKVSPEVMKKDTVQNFCSALEPLLRKVVKEEVEVALSKHLASMMRNYRDQIHPSTSRSLQLQFTNRLSLPVFTGARIEGEECSNIKVALVDALTGKVVHSRPGSLAKVEIVVLEGDFEGDEEDNWTLEEFKNNIVREREGKRPLLTGDSFLNLIEGTGAVGDLFFTDNSSWTRSRKFRLGARVVDCNNDGIRVREAKTEPFIVKDHRGELYKKHYPPCLTDDVWRLEKIGKDGAFHKRLMRENINTVKDFLTVLCTDTPRLRNILGTGMSNKMWEVTVEHARTCSLDKRMYLYRPLSSQRRMGVVFDVIGQVLGLLAECQYVPNDELSGTEKEDAQKLVKAAYEHWEEVVSYDDETTVGGSSHSPNVCFPSSSTVVESSFGSKFPSSNKSGGFGFTQLSAFSPDIVSSIGGMRSLDDYTMHGLENMDLRYDQSSSFLSQVTNSLICDAETVAQTFYDEENLQYFDHETSIQTQKLGLESQGELTSAVSAFLVSGPSTHVKAQTRWTMLFIVLRWRWSIKRIVASKKSGVQ</sequence>
<evidence type="ECO:0000256" key="3">
    <source>
        <dbReference type="ARBA" id="ARBA00023015"/>
    </source>
</evidence>
<feature type="domain" description="Calmodulin binding protein-like N-terminal" evidence="9">
    <location>
        <begin position="88"/>
        <end position="235"/>
    </location>
</feature>
<evidence type="ECO:0000256" key="5">
    <source>
        <dbReference type="ARBA" id="ARBA00023159"/>
    </source>
</evidence>
<keyword evidence="3" id="KW-0805">Transcription regulation</keyword>
<keyword evidence="5" id="KW-0010">Activator</keyword>
<dbReference type="Proteomes" id="UP000655225">
    <property type="component" value="Unassembled WGS sequence"/>
</dbReference>
<dbReference type="InterPro" id="IPR046829">
    <property type="entry name" value="Calmod_bind_C"/>
</dbReference>
<dbReference type="GO" id="GO:0005634">
    <property type="term" value="C:nucleus"/>
    <property type="evidence" value="ECO:0007669"/>
    <property type="project" value="UniProtKB-SubCell"/>
</dbReference>
<accession>A0A834Z6Q7</accession>
<keyword evidence="7" id="KW-0539">Nucleus</keyword>
<name>A0A834Z6Q7_TETSI</name>
<dbReference type="InterPro" id="IPR046831">
    <property type="entry name" value="Calmodulin_bind_N"/>
</dbReference>
<dbReference type="AlphaFoldDB" id="A0A834Z6Q7"/>
<dbReference type="GO" id="GO:0043565">
    <property type="term" value="F:sequence-specific DNA binding"/>
    <property type="evidence" value="ECO:0007669"/>
    <property type="project" value="TreeGrafter"/>
</dbReference>
<evidence type="ECO:0000313" key="12">
    <source>
        <dbReference type="EMBL" id="KAF8399323.1"/>
    </source>
</evidence>
<keyword evidence="6" id="KW-0804">Transcription</keyword>
<evidence type="ECO:0008006" key="14">
    <source>
        <dbReference type="Google" id="ProtNLM"/>
    </source>
</evidence>
<proteinExistence type="inferred from homology"/>
<gene>
    <name evidence="12" type="ORF">HHK36_015188</name>
</gene>
<evidence type="ECO:0000256" key="7">
    <source>
        <dbReference type="ARBA" id="ARBA00023242"/>
    </source>
</evidence>
<organism evidence="12 13">
    <name type="scientific">Tetracentron sinense</name>
    <name type="common">Spur-leaf</name>
    <dbReference type="NCBI Taxonomy" id="13715"/>
    <lineage>
        <taxon>Eukaryota</taxon>
        <taxon>Viridiplantae</taxon>
        <taxon>Streptophyta</taxon>
        <taxon>Embryophyta</taxon>
        <taxon>Tracheophyta</taxon>
        <taxon>Spermatophyta</taxon>
        <taxon>Magnoliopsida</taxon>
        <taxon>Trochodendrales</taxon>
        <taxon>Trochodendraceae</taxon>
        <taxon>Tetracentron</taxon>
    </lineage>
</organism>
<protein>
    <recommendedName>
        <fullName evidence="14">Calmodulin-binding protein</fullName>
    </recommendedName>
</protein>
<keyword evidence="4" id="KW-0238">DNA-binding</keyword>
<evidence type="ECO:0000256" key="4">
    <source>
        <dbReference type="ARBA" id="ARBA00023125"/>
    </source>
</evidence>
<evidence type="ECO:0000256" key="8">
    <source>
        <dbReference type="SAM" id="MobiDB-lite"/>
    </source>
</evidence>
<evidence type="ECO:0000256" key="6">
    <source>
        <dbReference type="ARBA" id="ARBA00023163"/>
    </source>
</evidence>
<dbReference type="GO" id="GO:0003700">
    <property type="term" value="F:DNA-binding transcription factor activity"/>
    <property type="evidence" value="ECO:0007669"/>
    <property type="project" value="TreeGrafter"/>
</dbReference>
<reference evidence="12 13" key="1">
    <citation type="submission" date="2020-04" db="EMBL/GenBank/DDBJ databases">
        <title>Plant Genome Project.</title>
        <authorList>
            <person name="Zhang R.-G."/>
        </authorList>
    </citation>
    <scope>NUCLEOTIDE SEQUENCE [LARGE SCALE GENOMIC DNA]</scope>
    <source>
        <strain evidence="12">YNK0</strain>
        <tissue evidence="12">Leaf</tissue>
    </source>
</reference>
<dbReference type="Pfam" id="PF07887">
    <property type="entry name" value="Calmodulin_bind"/>
    <property type="match status" value="1"/>
</dbReference>
<dbReference type="GO" id="GO:0005516">
    <property type="term" value="F:calmodulin binding"/>
    <property type="evidence" value="ECO:0007669"/>
    <property type="project" value="InterPro"/>
</dbReference>
<dbReference type="Pfam" id="PF20451">
    <property type="entry name" value="Calmod_bind_M"/>
    <property type="match status" value="1"/>
</dbReference>
<feature type="region of interest" description="Disordered" evidence="8">
    <location>
        <begin position="1"/>
        <end position="33"/>
    </location>
</feature>
<evidence type="ECO:0000259" key="11">
    <source>
        <dbReference type="Pfam" id="PF20452"/>
    </source>
</evidence>
<evidence type="ECO:0000259" key="10">
    <source>
        <dbReference type="Pfam" id="PF20451"/>
    </source>
</evidence>
<keyword evidence="13" id="KW-1185">Reference proteome</keyword>
<evidence type="ECO:0000256" key="1">
    <source>
        <dbReference type="ARBA" id="ARBA00004123"/>
    </source>
</evidence>
<comment type="subcellular location">
    <subcellularLocation>
        <location evidence="1">Nucleus</location>
    </subcellularLocation>
</comment>
<dbReference type="InterPro" id="IPR046830">
    <property type="entry name" value="Calmod_bind_M"/>
</dbReference>
<dbReference type="PANTHER" id="PTHR31713:SF14">
    <property type="entry name" value="CALMODULIN-BINDING PROTEIN 60 A"/>
    <property type="match status" value="1"/>
</dbReference>
<dbReference type="Pfam" id="PF20452">
    <property type="entry name" value="Calmod_bind_C"/>
    <property type="match status" value="1"/>
</dbReference>
<evidence type="ECO:0000259" key="9">
    <source>
        <dbReference type="Pfam" id="PF07887"/>
    </source>
</evidence>
<evidence type="ECO:0000313" key="13">
    <source>
        <dbReference type="Proteomes" id="UP000655225"/>
    </source>
</evidence>
<comment type="caution">
    <text evidence="12">The sequence shown here is derived from an EMBL/GenBank/DDBJ whole genome shotgun (WGS) entry which is preliminary data.</text>
</comment>
<feature type="domain" description="Calmodulin binding protein central" evidence="10">
    <location>
        <begin position="248"/>
        <end position="313"/>
    </location>
</feature>
<dbReference type="OMA" id="ECQYVTI"/>
<evidence type="ECO:0000256" key="2">
    <source>
        <dbReference type="ARBA" id="ARBA00007214"/>
    </source>
</evidence>
<comment type="similarity">
    <text evidence="2">Belongs to the plant ACBP60 protein family.</text>
</comment>
<dbReference type="OrthoDB" id="1604062at2759"/>
<dbReference type="InterPro" id="IPR012416">
    <property type="entry name" value="CBP60"/>
</dbReference>